<evidence type="ECO:0000313" key="3">
    <source>
        <dbReference type="Proteomes" id="UP001154282"/>
    </source>
</evidence>
<proteinExistence type="predicted"/>
<protein>
    <submittedName>
        <fullName evidence="2">Uncharacterized protein</fullName>
    </submittedName>
</protein>
<evidence type="ECO:0000313" key="2">
    <source>
        <dbReference type="EMBL" id="CAI0628316.1"/>
    </source>
</evidence>
<accession>A0AAV0S873</accession>
<dbReference type="EMBL" id="CAMGYJ010000011">
    <property type="protein sequence ID" value="CAI0628316.1"/>
    <property type="molecule type" value="Genomic_DNA"/>
</dbReference>
<sequence>MPGSIQVSVLEFIDLQSLIPSNQIYVKVSLGKREYRTLNKGDFSFPLTTLRENVIVTLQDSDGNEISHTEGVETRLLIQKGTWDDMFPLDGGGHIHLKLRFVLTEEDRERIRVMRETALRKKHDELVSSGSRSVVKNETDRCKDTASSAHVKEVKKERSVVFSTEGSIGTTISTRQNPTKKVHGSVKNMISAFESSVHQDMRTKVRQQMTKSQSVNNLVVVPSSESKLQKVRSTESLSEKLGSTLSQHNGAGEIHMMEEKTVSEDLAKRTSTSYLLNQDTSSKTQKVRSIANEILVNEEKKDSEDLVRWETACERASFSGAIHDHHSDSSLAMKKHSGSLETLCDEVLGDDRRSTECSGAWIFPDQGRRLCVSTAGKQVLNVIGGFWSELESTLCPGNIISPVVHFVHGDTGIPPKENGDLGRESTTKEGSRDAETPRGPLRQVMRVAIMVGFTALVVFTRQRKPDR</sequence>
<organism evidence="2 3">
    <name type="scientific">Linum tenue</name>
    <dbReference type="NCBI Taxonomy" id="586396"/>
    <lineage>
        <taxon>Eukaryota</taxon>
        <taxon>Viridiplantae</taxon>
        <taxon>Streptophyta</taxon>
        <taxon>Embryophyta</taxon>
        <taxon>Tracheophyta</taxon>
        <taxon>Spermatophyta</taxon>
        <taxon>Magnoliopsida</taxon>
        <taxon>eudicotyledons</taxon>
        <taxon>Gunneridae</taxon>
        <taxon>Pentapetalae</taxon>
        <taxon>rosids</taxon>
        <taxon>fabids</taxon>
        <taxon>Malpighiales</taxon>
        <taxon>Linaceae</taxon>
        <taxon>Linum</taxon>
    </lineage>
</organism>
<dbReference type="Proteomes" id="UP001154282">
    <property type="component" value="Unassembled WGS sequence"/>
</dbReference>
<feature type="compositionally biased region" description="Basic and acidic residues" evidence="1">
    <location>
        <begin position="417"/>
        <end position="436"/>
    </location>
</feature>
<keyword evidence="3" id="KW-1185">Reference proteome</keyword>
<reference evidence="2" key="1">
    <citation type="submission" date="2022-08" db="EMBL/GenBank/DDBJ databases">
        <authorList>
            <person name="Gutierrez-Valencia J."/>
        </authorList>
    </citation>
    <scope>NUCLEOTIDE SEQUENCE</scope>
</reference>
<dbReference type="PANTHER" id="PTHR36810">
    <property type="entry name" value="BNACNNG47150D PROTEIN"/>
    <property type="match status" value="1"/>
</dbReference>
<feature type="region of interest" description="Disordered" evidence="1">
    <location>
        <begin position="411"/>
        <end position="439"/>
    </location>
</feature>
<evidence type="ECO:0000256" key="1">
    <source>
        <dbReference type="SAM" id="MobiDB-lite"/>
    </source>
</evidence>
<dbReference type="AlphaFoldDB" id="A0AAV0S873"/>
<gene>
    <name evidence="2" type="ORF">LITE_LOCUS51599</name>
</gene>
<name>A0AAV0S873_9ROSI</name>
<comment type="caution">
    <text evidence="2">The sequence shown here is derived from an EMBL/GenBank/DDBJ whole genome shotgun (WGS) entry which is preliminary data.</text>
</comment>
<dbReference type="PANTHER" id="PTHR36810:SF1">
    <property type="entry name" value="OS05G0232200 PROTEIN"/>
    <property type="match status" value="1"/>
</dbReference>